<gene>
    <name evidence="2" type="ORF">DFR34_10689</name>
</gene>
<keyword evidence="3" id="KW-1185">Reference proteome</keyword>
<dbReference type="EMBL" id="QJKI01000006">
    <property type="protein sequence ID" value="PXX79453.1"/>
    <property type="molecule type" value="Genomic_DNA"/>
</dbReference>
<comment type="caution">
    <text evidence="2">The sequence shown here is derived from an EMBL/GenBank/DDBJ whole genome shotgun (WGS) entry which is preliminary data.</text>
</comment>
<sequence length="104" mass="11545">MTMLTPTLYADNDLTIYHAQAIKQRWLEGLHQSEGDVTLDLSRVGEIDTAGLQLLWLLRREAHASGRRLNIVAVSPTVADLLAFCRLTENFSAPRATEPEVEAA</sequence>
<organism evidence="2 3">
    <name type="scientific">Rivihabitans pingtungensis</name>
    <dbReference type="NCBI Taxonomy" id="1054498"/>
    <lineage>
        <taxon>Bacteria</taxon>
        <taxon>Pseudomonadati</taxon>
        <taxon>Pseudomonadota</taxon>
        <taxon>Betaproteobacteria</taxon>
        <taxon>Neisseriales</taxon>
        <taxon>Aquaspirillaceae</taxon>
        <taxon>Rivihabitans</taxon>
    </lineage>
</organism>
<proteinExistence type="predicted"/>
<dbReference type="InterPro" id="IPR052746">
    <property type="entry name" value="MlaB_ABC_Transporter"/>
</dbReference>
<dbReference type="Gene3D" id="3.30.750.24">
    <property type="entry name" value="STAS domain"/>
    <property type="match status" value="1"/>
</dbReference>
<dbReference type="RefSeq" id="WP_245906825.1">
    <property type="nucleotide sequence ID" value="NZ_DAIPEO010000257.1"/>
</dbReference>
<accession>A0A318L1P7</accession>
<name>A0A318L1P7_9NEIS</name>
<dbReference type="AlphaFoldDB" id="A0A318L1P7"/>
<dbReference type="PROSITE" id="PS50801">
    <property type="entry name" value="STAS"/>
    <property type="match status" value="1"/>
</dbReference>
<evidence type="ECO:0000313" key="2">
    <source>
        <dbReference type="EMBL" id="PXX79453.1"/>
    </source>
</evidence>
<dbReference type="InterPro" id="IPR036513">
    <property type="entry name" value="STAS_dom_sf"/>
</dbReference>
<evidence type="ECO:0000313" key="3">
    <source>
        <dbReference type="Proteomes" id="UP000247555"/>
    </source>
</evidence>
<evidence type="ECO:0000259" key="1">
    <source>
        <dbReference type="PROSITE" id="PS50801"/>
    </source>
</evidence>
<dbReference type="SUPFAM" id="SSF52091">
    <property type="entry name" value="SpoIIaa-like"/>
    <property type="match status" value="1"/>
</dbReference>
<dbReference type="PANTHER" id="PTHR35849">
    <property type="entry name" value="BLR2341 PROTEIN"/>
    <property type="match status" value="1"/>
</dbReference>
<reference evidence="2 3" key="1">
    <citation type="submission" date="2018-05" db="EMBL/GenBank/DDBJ databases">
        <title>Genomic Encyclopedia of Type Strains, Phase IV (KMG-IV): sequencing the most valuable type-strain genomes for metagenomic binning, comparative biology and taxonomic classification.</title>
        <authorList>
            <person name="Goeker M."/>
        </authorList>
    </citation>
    <scope>NUCLEOTIDE SEQUENCE [LARGE SCALE GENOMIC DNA]</scope>
    <source>
        <strain evidence="2 3">DSM 29661</strain>
    </source>
</reference>
<feature type="domain" description="STAS" evidence="1">
    <location>
        <begin position="8"/>
        <end position="104"/>
    </location>
</feature>
<dbReference type="InterPro" id="IPR002645">
    <property type="entry name" value="STAS_dom"/>
</dbReference>
<dbReference type="InterPro" id="IPR058548">
    <property type="entry name" value="MlaB-like_STAS"/>
</dbReference>
<dbReference type="PANTHER" id="PTHR35849:SF2">
    <property type="entry name" value="BLR2341 PROTEIN"/>
    <property type="match status" value="1"/>
</dbReference>
<dbReference type="Pfam" id="PF13466">
    <property type="entry name" value="STAS_2"/>
    <property type="match status" value="1"/>
</dbReference>
<protein>
    <submittedName>
        <fullName evidence="2">Anti-anti-sigma factor</fullName>
    </submittedName>
</protein>
<dbReference type="CDD" id="cd07043">
    <property type="entry name" value="STAS_anti-anti-sigma_factors"/>
    <property type="match status" value="1"/>
</dbReference>
<dbReference type="Proteomes" id="UP000247555">
    <property type="component" value="Unassembled WGS sequence"/>
</dbReference>